<dbReference type="SUPFAM" id="SSF53098">
    <property type="entry name" value="Ribonuclease H-like"/>
    <property type="match status" value="1"/>
</dbReference>
<dbReference type="Proteomes" id="UP000789570">
    <property type="component" value="Unassembled WGS sequence"/>
</dbReference>
<dbReference type="EMBL" id="CAJVPQ010013302">
    <property type="protein sequence ID" value="CAG8735317.1"/>
    <property type="molecule type" value="Genomic_DNA"/>
</dbReference>
<protein>
    <submittedName>
        <fullName evidence="1">9404_t:CDS:1</fullName>
    </submittedName>
</protein>
<comment type="caution">
    <text evidence="1">The sequence shown here is derived from an EMBL/GenBank/DDBJ whole genome shotgun (WGS) entry which is preliminary data.</text>
</comment>
<evidence type="ECO:0000313" key="1">
    <source>
        <dbReference type="EMBL" id="CAG8735317.1"/>
    </source>
</evidence>
<dbReference type="AlphaFoldDB" id="A0A9N9NHS7"/>
<name>A0A9N9NHS7_9GLOM</name>
<evidence type="ECO:0000313" key="2">
    <source>
        <dbReference type="Proteomes" id="UP000789570"/>
    </source>
</evidence>
<proteinExistence type="predicted"/>
<feature type="non-terminal residue" evidence="1">
    <location>
        <position position="103"/>
    </location>
</feature>
<reference evidence="1" key="1">
    <citation type="submission" date="2021-06" db="EMBL/GenBank/DDBJ databases">
        <authorList>
            <person name="Kallberg Y."/>
            <person name="Tangrot J."/>
            <person name="Rosling A."/>
        </authorList>
    </citation>
    <scope>NUCLEOTIDE SEQUENCE</scope>
    <source>
        <strain evidence="1">UK204</strain>
    </source>
</reference>
<gene>
    <name evidence="1" type="ORF">FCALED_LOCUS15258</name>
</gene>
<dbReference type="OrthoDB" id="2438546at2759"/>
<keyword evidence="2" id="KW-1185">Reference proteome</keyword>
<organism evidence="1 2">
    <name type="scientific">Funneliformis caledonium</name>
    <dbReference type="NCBI Taxonomy" id="1117310"/>
    <lineage>
        <taxon>Eukaryota</taxon>
        <taxon>Fungi</taxon>
        <taxon>Fungi incertae sedis</taxon>
        <taxon>Mucoromycota</taxon>
        <taxon>Glomeromycotina</taxon>
        <taxon>Glomeromycetes</taxon>
        <taxon>Glomerales</taxon>
        <taxon>Glomeraceae</taxon>
        <taxon>Funneliformis</taxon>
    </lineage>
</organism>
<accession>A0A9N9NHS7</accession>
<sequence>KGILFKVVVFISDGASVILRKNEGVVAKLSIVYTYPLIVNHCVAHRLALACKDVRKEIEFYNEAELLRLYEIHWLAWYNAIKNICNSIPALLRVFKEAENDKG</sequence>
<dbReference type="InterPro" id="IPR012337">
    <property type="entry name" value="RNaseH-like_sf"/>
</dbReference>